<keyword evidence="3" id="KW-0996">Nickel insertion</keyword>
<name>A0A2W5QU83_ANCNO</name>
<evidence type="ECO:0000256" key="3">
    <source>
        <dbReference type="HAMAP-Rule" id="MF_01384"/>
    </source>
</evidence>
<proteinExistence type="inferred from homology"/>
<dbReference type="Proteomes" id="UP000248887">
    <property type="component" value="Unassembled WGS sequence"/>
</dbReference>
<organism evidence="4 5">
    <name type="scientific">Ancylobacter novellus</name>
    <name type="common">Thiobacillus novellus</name>
    <dbReference type="NCBI Taxonomy" id="921"/>
    <lineage>
        <taxon>Bacteria</taxon>
        <taxon>Pseudomonadati</taxon>
        <taxon>Pseudomonadota</taxon>
        <taxon>Alphaproteobacteria</taxon>
        <taxon>Hyphomicrobiales</taxon>
        <taxon>Xanthobacteraceae</taxon>
        <taxon>Ancylobacter</taxon>
    </lineage>
</organism>
<dbReference type="InterPro" id="IPR002669">
    <property type="entry name" value="UreD"/>
</dbReference>
<evidence type="ECO:0000256" key="1">
    <source>
        <dbReference type="ARBA" id="ARBA00007177"/>
    </source>
</evidence>
<evidence type="ECO:0000313" key="4">
    <source>
        <dbReference type="EMBL" id="PZQ82321.1"/>
    </source>
</evidence>
<keyword evidence="2 3" id="KW-0143">Chaperone</keyword>
<comment type="subcellular location">
    <subcellularLocation>
        <location evidence="3">Cytoplasm</location>
    </subcellularLocation>
</comment>
<dbReference type="GO" id="GO:0005737">
    <property type="term" value="C:cytoplasm"/>
    <property type="evidence" value="ECO:0007669"/>
    <property type="project" value="UniProtKB-SubCell"/>
</dbReference>
<dbReference type="GO" id="GO:0016151">
    <property type="term" value="F:nickel cation binding"/>
    <property type="evidence" value="ECO:0007669"/>
    <property type="project" value="UniProtKB-UniRule"/>
</dbReference>
<keyword evidence="3" id="KW-0963">Cytoplasm</keyword>
<dbReference type="HAMAP" id="MF_01384">
    <property type="entry name" value="UreD"/>
    <property type="match status" value="1"/>
</dbReference>
<comment type="subunit">
    <text evidence="3">UreD, UreF and UreG form a complex that acts as a GTP-hydrolysis-dependent molecular chaperone, activating the urease apoprotein by helping to assemble the nickel containing metallocenter of UreC. The UreE protein probably delivers the nickel.</text>
</comment>
<accession>A0A2W5QU83</accession>
<evidence type="ECO:0000256" key="2">
    <source>
        <dbReference type="ARBA" id="ARBA00023186"/>
    </source>
</evidence>
<dbReference type="PANTHER" id="PTHR33643">
    <property type="entry name" value="UREASE ACCESSORY PROTEIN D"/>
    <property type="match status" value="1"/>
</dbReference>
<gene>
    <name evidence="3" type="primary">ureD</name>
    <name evidence="4" type="ORF">DI549_11745</name>
</gene>
<reference evidence="4 5" key="1">
    <citation type="submission" date="2017-08" db="EMBL/GenBank/DDBJ databases">
        <title>Infants hospitalized years apart are colonized by the same room-sourced microbial strains.</title>
        <authorList>
            <person name="Brooks B."/>
            <person name="Olm M.R."/>
            <person name="Firek B.A."/>
            <person name="Baker R."/>
            <person name="Thomas B.C."/>
            <person name="Morowitz M.J."/>
            <person name="Banfield J.F."/>
        </authorList>
    </citation>
    <scope>NUCLEOTIDE SEQUENCE [LARGE SCALE GENOMIC DNA]</scope>
    <source>
        <strain evidence="4">S2_005_001_R2_27</strain>
    </source>
</reference>
<sequence>MNAPLAGLRRPELDIAVERRGAASCLVGRYVTYPFHLTRAFTLDAACPEVATLYMQSSSGGFYAGEDLTVRVRIGTGAALHLTTQASTLVHGDCGRPARMRVLIEVAAGGFLAYTPDPQILFPGAASDTRVEIALQGDGAAFLTDGLLVHDPNRAGGAPLSYKSRVDVRRDGQLVASDRQVIDGSHLARPDGPLHGHRVAASGLWLAVPADAHGFEDALAYAGCLAGVSALPNGAGLGLRLLARDGAAHEAAMRAAFVHVFAAHFGVPPALRRK</sequence>
<comment type="function">
    <text evidence="3">Required for maturation of urease via the functional incorporation of the urease nickel metallocenter.</text>
</comment>
<dbReference type="AlphaFoldDB" id="A0A2W5QU83"/>
<comment type="similarity">
    <text evidence="1 3">Belongs to the UreD family.</text>
</comment>
<evidence type="ECO:0000313" key="5">
    <source>
        <dbReference type="Proteomes" id="UP000248887"/>
    </source>
</evidence>
<protein>
    <recommendedName>
        <fullName evidence="3">Urease accessory protein UreD</fullName>
    </recommendedName>
</protein>
<dbReference type="Pfam" id="PF01774">
    <property type="entry name" value="UreD"/>
    <property type="match status" value="1"/>
</dbReference>
<comment type="caution">
    <text evidence="4">The sequence shown here is derived from an EMBL/GenBank/DDBJ whole genome shotgun (WGS) entry which is preliminary data.</text>
</comment>
<dbReference type="EMBL" id="QFQD01000033">
    <property type="protein sequence ID" value="PZQ82321.1"/>
    <property type="molecule type" value="Genomic_DNA"/>
</dbReference>
<dbReference type="PANTHER" id="PTHR33643:SF1">
    <property type="entry name" value="UREASE ACCESSORY PROTEIN D"/>
    <property type="match status" value="1"/>
</dbReference>